<reference evidence="1" key="1">
    <citation type="submission" date="2022-05" db="EMBL/GenBank/DDBJ databases">
        <title>Chromosome-level genome of Chaenocephalus aceratus.</title>
        <authorList>
            <person name="Park H."/>
        </authorList>
    </citation>
    <scope>NUCLEOTIDE SEQUENCE</scope>
    <source>
        <strain evidence="1">KU_202001</strain>
    </source>
</reference>
<sequence>MTMGLGALEEIVTGNRTRQRLPYAEVNSPNHPPGTWSPDSRGEAAGTEEPQPRLINHDCDVSLLLVPPCCNNAVNTLQSPLKHLPMVNITSGSSTLRKWTTERVKQRNPLPVCWSGNGPRGDIKRIPRVGPITGR</sequence>
<accession>A0ACB9VVB1</accession>
<proteinExistence type="predicted"/>
<dbReference type="EMBL" id="CM043799">
    <property type="protein sequence ID" value="KAI4804054.1"/>
    <property type="molecule type" value="Genomic_DNA"/>
</dbReference>
<name>A0ACB9VVB1_CHAAC</name>
<evidence type="ECO:0000313" key="2">
    <source>
        <dbReference type="Proteomes" id="UP001057452"/>
    </source>
</evidence>
<keyword evidence="2" id="KW-1185">Reference proteome</keyword>
<comment type="caution">
    <text evidence="1">The sequence shown here is derived from an EMBL/GenBank/DDBJ whole genome shotgun (WGS) entry which is preliminary data.</text>
</comment>
<protein>
    <submittedName>
        <fullName evidence="1">Uncharacterized protein</fullName>
    </submittedName>
</protein>
<organism evidence="1 2">
    <name type="scientific">Chaenocephalus aceratus</name>
    <name type="common">Blackfin icefish</name>
    <name type="synonym">Chaenichthys aceratus</name>
    <dbReference type="NCBI Taxonomy" id="36190"/>
    <lineage>
        <taxon>Eukaryota</taxon>
        <taxon>Metazoa</taxon>
        <taxon>Chordata</taxon>
        <taxon>Craniata</taxon>
        <taxon>Vertebrata</taxon>
        <taxon>Euteleostomi</taxon>
        <taxon>Actinopterygii</taxon>
        <taxon>Neopterygii</taxon>
        <taxon>Teleostei</taxon>
        <taxon>Neoteleostei</taxon>
        <taxon>Acanthomorphata</taxon>
        <taxon>Eupercaria</taxon>
        <taxon>Perciformes</taxon>
        <taxon>Notothenioidei</taxon>
        <taxon>Channichthyidae</taxon>
        <taxon>Chaenocephalus</taxon>
    </lineage>
</organism>
<dbReference type="Proteomes" id="UP001057452">
    <property type="component" value="Chromosome 15"/>
</dbReference>
<evidence type="ECO:0000313" key="1">
    <source>
        <dbReference type="EMBL" id="KAI4804054.1"/>
    </source>
</evidence>
<gene>
    <name evidence="1" type="ORF">KUCAC02_025699</name>
</gene>